<name>A0ABT2HSV1_9MICC</name>
<keyword evidence="4 5" id="KW-0119">Carbohydrate metabolism</keyword>
<dbReference type="Pfam" id="PF01979">
    <property type="entry name" value="Amidohydro_1"/>
    <property type="match status" value="1"/>
</dbReference>
<feature type="domain" description="Amidohydrolase-related" evidence="6">
    <location>
        <begin position="50"/>
        <end position="382"/>
    </location>
</feature>
<dbReference type="PANTHER" id="PTHR11113:SF14">
    <property type="entry name" value="N-ACETYLGLUCOSAMINE-6-PHOSPHATE DEACETYLASE"/>
    <property type="match status" value="1"/>
</dbReference>
<dbReference type="InterPro" id="IPR011059">
    <property type="entry name" value="Metal-dep_hydrolase_composite"/>
</dbReference>
<dbReference type="SUPFAM" id="SSF51338">
    <property type="entry name" value="Composite domain of metallo-dependent hydrolases"/>
    <property type="match status" value="1"/>
</dbReference>
<dbReference type="InterPro" id="IPR006680">
    <property type="entry name" value="Amidohydro-rel"/>
</dbReference>
<evidence type="ECO:0000256" key="2">
    <source>
        <dbReference type="ARBA" id="ARBA00022723"/>
    </source>
</evidence>
<evidence type="ECO:0000256" key="3">
    <source>
        <dbReference type="ARBA" id="ARBA00022801"/>
    </source>
</evidence>
<dbReference type="InterPro" id="IPR003764">
    <property type="entry name" value="GlcNAc_6-P_deAcase"/>
</dbReference>
<evidence type="ECO:0000313" key="8">
    <source>
        <dbReference type="Proteomes" id="UP001205046"/>
    </source>
</evidence>
<dbReference type="Proteomes" id="UP001205046">
    <property type="component" value="Unassembled WGS sequence"/>
</dbReference>
<protein>
    <submittedName>
        <fullName evidence="7">Amidohydrolase family protein</fullName>
    </submittedName>
</protein>
<evidence type="ECO:0000256" key="5">
    <source>
        <dbReference type="PIRNR" id="PIRNR038994"/>
    </source>
</evidence>
<comment type="similarity">
    <text evidence="1 5">Belongs to the metallo-dependent hydrolases superfamily. NagA family.</text>
</comment>
<keyword evidence="2" id="KW-0479">Metal-binding</keyword>
<keyword evidence="8" id="KW-1185">Reference proteome</keyword>
<keyword evidence="3 5" id="KW-0378">Hydrolase</keyword>
<dbReference type="EMBL" id="JALXMO010000040">
    <property type="protein sequence ID" value="MCT1607782.1"/>
    <property type="molecule type" value="Genomic_DNA"/>
</dbReference>
<dbReference type="PIRSF" id="PIRSF038994">
    <property type="entry name" value="NagA"/>
    <property type="match status" value="1"/>
</dbReference>
<evidence type="ECO:0000256" key="1">
    <source>
        <dbReference type="ARBA" id="ARBA00010716"/>
    </source>
</evidence>
<dbReference type="PANTHER" id="PTHR11113">
    <property type="entry name" value="N-ACETYLGLUCOSAMINE-6-PHOSPHATE DEACETYLASE"/>
    <property type="match status" value="1"/>
</dbReference>
<gene>
    <name evidence="7" type="ORF">M3B43_10725</name>
</gene>
<sequence length="384" mass="40026">MNQIISAASALTPNGQLAPYWVRADRGWVAEAGYGAPPEAADLHLEHGTLAPGFVDVHVHGGGGASFTEGAAQAGAALEAHRRYGSTTMLASLVSAPLEMLLSQTEELRSLVAEGELAAVHWEGPWLSASHRGAHEETVLSVPSTEEIAALLEHPAAELVRYITLAPELPGGLEAVSRLRAAGVTVGVGHTGASCDTTRQALDAGATAATHLFNAMKGLHHREPGAALPLLESPEAFLELICDGVHIHPGMIRYAWRAAEFSGGPHRMVLVSDAMAAAAARDGDYTLGSLAVRVDEGVARLATADGSPGAIAGSTLTMAEAVRYSILQAGISPEQALAAATSNPARMVGLDDVGELSPGMRADLVVLDEHWDVQRVMRRGEWLG</sequence>
<evidence type="ECO:0000313" key="7">
    <source>
        <dbReference type="EMBL" id="MCT1607782.1"/>
    </source>
</evidence>
<evidence type="ECO:0000259" key="6">
    <source>
        <dbReference type="Pfam" id="PF01979"/>
    </source>
</evidence>
<dbReference type="InterPro" id="IPR032466">
    <property type="entry name" value="Metal_Hydrolase"/>
</dbReference>
<evidence type="ECO:0000256" key="4">
    <source>
        <dbReference type="ARBA" id="ARBA00023277"/>
    </source>
</evidence>
<dbReference type="SUPFAM" id="SSF51556">
    <property type="entry name" value="Metallo-dependent hydrolases"/>
    <property type="match status" value="1"/>
</dbReference>
<reference evidence="7 8" key="1">
    <citation type="submission" date="2022-04" db="EMBL/GenBank/DDBJ databases">
        <title>Human microbiome associated bacterial genomes.</title>
        <authorList>
            <person name="Sandstrom S."/>
            <person name="Salamzade R."/>
            <person name="Kalan L.R."/>
        </authorList>
    </citation>
    <scope>NUCLEOTIDE SEQUENCE [LARGE SCALE GENOMIC DNA]</scope>
    <source>
        <strain evidence="8">p3-SID767</strain>
    </source>
</reference>
<dbReference type="Gene3D" id="3.20.20.140">
    <property type="entry name" value="Metal-dependent hydrolases"/>
    <property type="match status" value="1"/>
</dbReference>
<comment type="caution">
    <text evidence="7">The sequence shown here is derived from an EMBL/GenBank/DDBJ whole genome shotgun (WGS) entry which is preliminary data.</text>
</comment>
<dbReference type="Gene3D" id="2.30.40.10">
    <property type="entry name" value="Urease, subunit C, domain 1"/>
    <property type="match status" value="1"/>
</dbReference>
<accession>A0ABT2HSV1</accession>
<organism evidence="7 8">
    <name type="scientific">Nesterenkonia massiliensis</name>
    <dbReference type="NCBI Taxonomy" id="1232429"/>
    <lineage>
        <taxon>Bacteria</taxon>
        <taxon>Bacillati</taxon>
        <taxon>Actinomycetota</taxon>
        <taxon>Actinomycetes</taxon>
        <taxon>Micrococcales</taxon>
        <taxon>Micrococcaceae</taxon>
        <taxon>Nesterenkonia</taxon>
    </lineage>
</organism>
<proteinExistence type="inferred from homology"/>
<dbReference type="RefSeq" id="WP_260073653.1">
    <property type="nucleotide sequence ID" value="NZ_JALXMO010000040.1"/>
</dbReference>